<keyword evidence="3" id="KW-1185">Reference proteome</keyword>
<feature type="region of interest" description="Disordered" evidence="1">
    <location>
        <begin position="1"/>
        <end position="49"/>
    </location>
</feature>
<protein>
    <submittedName>
        <fullName evidence="2">Uncharacterized protein</fullName>
    </submittedName>
</protein>
<dbReference type="Proteomes" id="UP001066276">
    <property type="component" value="Chromosome 12"/>
</dbReference>
<evidence type="ECO:0000313" key="3">
    <source>
        <dbReference type="Proteomes" id="UP001066276"/>
    </source>
</evidence>
<comment type="caution">
    <text evidence="2">The sequence shown here is derived from an EMBL/GenBank/DDBJ whole genome shotgun (WGS) entry which is preliminary data.</text>
</comment>
<evidence type="ECO:0000313" key="2">
    <source>
        <dbReference type="EMBL" id="KAJ1083877.1"/>
    </source>
</evidence>
<evidence type="ECO:0000256" key="1">
    <source>
        <dbReference type="SAM" id="MobiDB-lite"/>
    </source>
</evidence>
<feature type="region of interest" description="Disordered" evidence="1">
    <location>
        <begin position="64"/>
        <end position="146"/>
    </location>
</feature>
<sequence length="146" mass="15484">MTGDSWPCSTSRPRSPAGTESHAGVRGGWPAAGTRLGDLEDRRPRPSGCLDQMGVIAEIIDTSGKRIPEVADPQRQHQGECIQTERGPAGMASQRHSKKEGSVKDVFNKTPAKKMAPPGTLVTEGGDMAESTLSKGGEAPLTRTFM</sequence>
<name>A0AAV7KX87_PLEWA</name>
<accession>A0AAV7KX87</accession>
<organism evidence="2 3">
    <name type="scientific">Pleurodeles waltl</name>
    <name type="common">Iberian ribbed newt</name>
    <dbReference type="NCBI Taxonomy" id="8319"/>
    <lineage>
        <taxon>Eukaryota</taxon>
        <taxon>Metazoa</taxon>
        <taxon>Chordata</taxon>
        <taxon>Craniata</taxon>
        <taxon>Vertebrata</taxon>
        <taxon>Euteleostomi</taxon>
        <taxon>Amphibia</taxon>
        <taxon>Batrachia</taxon>
        <taxon>Caudata</taxon>
        <taxon>Salamandroidea</taxon>
        <taxon>Salamandridae</taxon>
        <taxon>Pleurodelinae</taxon>
        <taxon>Pleurodeles</taxon>
    </lineage>
</organism>
<proteinExistence type="predicted"/>
<dbReference type="AlphaFoldDB" id="A0AAV7KX87"/>
<gene>
    <name evidence="2" type="ORF">NDU88_004032</name>
</gene>
<reference evidence="2" key="1">
    <citation type="journal article" date="2022" name="bioRxiv">
        <title>Sequencing and chromosome-scale assembly of the giantPleurodeles waltlgenome.</title>
        <authorList>
            <person name="Brown T."/>
            <person name="Elewa A."/>
            <person name="Iarovenko S."/>
            <person name="Subramanian E."/>
            <person name="Araus A.J."/>
            <person name="Petzold A."/>
            <person name="Susuki M."/>
            <person name="Suzuki K.-i.T."/>
            <person name="Hayashi T."/>
            <person name="Toyoda A."/>
            <person name="Oliveira C."/>
            <person name="Osipova E."/>
            <person name="Leigh N.D."/>
            <person name="Simon A."/>
            <person name="Yun M.H."/>
        </authorList>
    </citation>
    <scope>NUCLEOTIDE SEQUENCE</scope>
    <source>
        <strain evidence="2">20211129_DDA</strain>
        <tissue evidence="2">Liver</tissue>
    </source>
</reference>
<dbReference type="EMBL" id="JANPWB010000016">
    <property type="protein sequence ID" value="KAJ1083877.1"/>
    <property type="molecule type" value="Genomic_DNA"/>
</dbReference>
<feature type="compositionally biased region" description="Basic and acidic residues" evidence="1">
    <location>
        <begin position="64"/>
        <end position="78"/>
    </location>
</feature>